<evidence type="ECO:0000256" key="5">
    <source>
        <dbReference type="ARBA" id="ARBA00022857"/>
    </source>
</evidence>
<keyword evidence="8" id="KW-0443">Lipid metabolism</keyword>
<evidence type="ECO:0000256" key="9">
    <source>
        <dbReference type="ARBA" id="ARBA00023209"/>
    </source>
</evidence>
<keyword evidence="9" id="KW-0594">Phospholipid biosynthesis</keyword>
<proteinExistence type="inferred from homology"/>
<accession>A0ABU4WLT1</accession>
<evidence type="ECO:0000256" key="2">
    <source>
        <dbReference type="ARBA" id="ARBA00022490"/>
    </source>
</evidence>
<evidence type="ECO:0000256" key="6">
    <source>
        <dbReference type="ARBA" id="ARBA00023002"/>
    </source>
</evidence>
<dbReference type="PANTHER" id="PTHR43616">
    <property type="entry name" value="GLYCEROL DEHYDROGENASE"/>
    <property type="match status" value="1"/>
</dbReference>
<sequence>MKDILKMDISEMVDLDFDCSCGKHHTFPVHDIDIKKGAINDLPKIAAPFKDSSILVVFDNNTYEVAGKKAVELLKANGFKHVKELLFDVGDDILLPDEKTLGRIVQEEDLDCKLVIGVGSGVINDSCKFVTSRTKLPYIIVATAPSMDGYVADGAPIISHGYKYSPLAHLTYGLIGDTDILKTAPQDLIQAGFGDVVGKITALTDWDLAVKANGDDRCDTCVQLVDKALDKCFSSVEGLPKRDPEALGNLMEALTISGVAMGLVNISRPASGAEHMLSHYWEMDFIARGLNPNHHGIQVGVATPVIARIFELCEDILPAGVMDWCASPEEIRALLKKGGAPTSPKEIGIEKDLFHRSILEGYKVRPRYSILQFAKDHGRLEIIADVLTEEIYGNAENIDYSSLFNKEERKMKIAFGCDPNATTFKKELMEFTKELGYDVVDYGSDDPIYANVAFKVAKDVANHTCDRGILLCGTGIGVSIAANKVKGAYAACIHDVYQAQRAELSNNANIITMGSQIIGINLAKELVKEYLSCTFDTNSRSMPKVQRIINYENESISA</sequence>
<dbReference type="NCBIfam" id="TIGR00689">
    <property type="entry name" value="rpiB_lacA_lacB"/>
    <property type="match status" value="1"/>
</dbReference>
<organism evidence="11 12">
    <name type="scientific">Absicoccus intestinalis</name>
    <dbReference type="NCBI Taxonomy" id="2926319"/>
    <lineage>
        <taxon>Bacteria</taxon>
        <taxon>Bacillati</taxon>
        <taxon>Bacillota</taxon>
        <taxon>Erysipelotrichia</taxon>
        <taxon>Erysipelotrichales</taxon>
        <taxon>Erysipelotrichaceae</taxon>
        <taxon>Absicoccus</taxon>
    </lineage>
</organism>
<dbReference type="PANTHER" id="PTHR43616:SF5">
    <property type="entry name" value="GLYCEROL DEHYDROGENASE 1"/>
    <property type="match status" value="1"/>
</dbReference>
<evidence type="ECO:0000256" key="7">
    <source>
        <dbReference type="ARBA" id="ARBA00023027"/>
    </source>
</evidence>
<evidence type="ECO:0000256" key="8">
    <source>
        <dbReference type="ARBA" id="ARBA00023098"/>
    </source>
</evidence>
<evidence type="ECO:0000256" key="4">
    <source>
        <dbReference type="ARBA" id="ARBA00022723"/>
    </source>
</evidence>
<keyword evidence="6" id="KW-0560">Oxidoreductase</keyword>
<dbReference type="Gene3D" id="3.40.1400.10">
    <property type="entry name" value="Sugar-phosphate isomerase, RpiB/LacA/LacB"/>
    <property type="match status" value="1"/>
</dbReference>
<keyword evidence="7" id="KW-0520">NAD</keyword>
<dbReference type="NCBIfam" id="NF004051">
    <property type="entry name" value="PRK05571.1"/>
    <property type="match status" value="1"/>
</dbReference>
<dbReference type="Pfam" id="PF13685">
    <property type="entry name" value="Fe-ADH_2"/>
    <property type="match status" value="1"/>
</dbReference>
<evidence type="ECO:0000256" key="10">
    <source>
        <dbReference type="ARBA" id="ARBA00023264"/>
    </source>
</evidence>
<evidence type="ECO:0000313" key="11">
    <source>
        <dbReference type="EMBL" id="MDX8417203.1"/>
    </source>
</evidence>
<dbReference type="RefSeq" id="WP_320325496.1">
    <property type="nucleotide sequence ID" value="NZ_JALBUS010000005.1"/>
</dbReference>
<evidence type="ECO:0000256" key="3">
    <source>
        <dbReference type="ARBA" id="ARBA00022516"/>
    </source>
</evidence>
<keyword evidence="12" id="KW-1185">Reference proteome</keyword>
<keyword evidence="10" id="KW-1208">Phospholipid metabolism</keyword>
<keyword evidence="3" id="KW-0444">Lipid biosynthesis</keyword>
<comment type="caution">
    <text evidence="11">The sequence shown here is derived from an EMBL/GenBank/DDBJ whole genome shotgun (WGS) entry which is preliminary data.</text>
</comment>
<comment type="similarity">
    <text evidence="1">Belongs to the LacAB/RpiB family.</text>
</comment>
<dbReference type="InterPro" id="IPR016205">
    <property type="entry name" value="Glycerol_DH"/>
</dbReference>
<keyword evidence="4" id="KW-0479">Metal-binding</keyword>
<dbReference type="InterPro" id="IPR032837">
    <property type="entry name" value="G1PDH"/>
</dbReference>
<evidence type="ECO:0000256" key="1">
    <source>
        <dbReference type="ARBA" id="ARBA00008754"/>
    </source>
</evidence>
<gene>
    <name evidence="11" type="ORF">MOZ64_05025</name>
</gene>
<dbReference type="CDD" id="cd08175">
    <property type="entry name" value="G1PDH"/>
    <property type="match status" value="1"/>
</dbReference>
<protein>
    <submittedName>
        <fullName evidence="11">Iron-containing alcohol dehydrogenase</fullName>
    </submittedName>
</protein>
<dbReference type="Gene3D" id="1.20.1090.10">
    <property type="entry name" value="Dehydroquinate synthase-like - alpha domain"/>
    <property type="match status" value="1"/>
</dbReference>
<dbReference type="Gene3D" id="3.40.50.1970">
    <property type="match status" value="1"/>
</dbReference>
<keyword evidence="5" id="KW-0521">NADP</keyword>
<dbReference type="Pfam" id="PF02502">
    <property type="entry name" value="LacAB_rpiB"/>
    <property type="match status" value="1"/>
</dbReference>
<reference evidence="11 12" key="1">
    <citation type="submission" date="2022-03" db="EMBL/GenBank/DDBJ databases">
        <title>Novel taxa within the pig intestine.</title>
        <authorList>
            <person name="Wylensek D."/>
            <person name="Bishof K."/>
            <person name="Afrizal A."/>
            <person name="Clavel T."/>
        </authorList>
    </citation>
    <scope>NUCLEOTIDE SEQUENCE [LARGE SCALE GENOMIC DNA]</scope>
    <source>
        <strain evidence="11 12">Cla-KB-P134</strain>
    </source>
</reference>
<dbReference type="InterPro" id="IPR036569">
    <property type="entry name" value="RpiB_LacA_LacB_sf"/>
</dbReference>
<evidence type="ECO:0000313" key="12">
    <source>
        <dbReference type="Proteomes" id="UP001285244"/>
    </source>
</evidence>
<dbReference type="EMBL" id="JALBUS010000005">
    <property type="protein sequence ID" value="MDX8417203.1"/>
    <property type="molecule type" value="Genomic_DNA"/>
</dbReference>
<keyword evidence="2" id="KW-0963">Cytoplasm</keyword>
<dbReference type="SUPFAM" id="SSF89623">
    <property type="entry name" value="Ribose/Galactose isomerase RpiB/AlsB"/>
    <property type="match status" value="1"/>
</dbReference>
<dbReference type="InterPro" id="IPR003500">
    <property type="entry name" value="RpiB_LacA_LacB"/>
</dbReference>
<dbReference type="SUPFAM" id="SSF56796">
    <property type="entry name" value="Dehydroquinate synthase-like"/>
    <property type="match status" value="1"/>
</dbReference>
<dbReference type="Proteomes" id="UP001285244">
    <property type="component" value="Unassembled WGS sequence"/>
</dbReference>
<name>A0ABU4WLT1_9FIRM</name>